<dbReference type="InterPro" id="IPR013094">
    <property type="entry name" value="AB_hydrolase_3"/>
</dbReference>
<evidence type="ECO:0000313" key="3">
    <source>
        <dbReference type="Proteomes" id="UP001143548"/>
    </source>
</evidence>
<dbReference type="SUPFAM" id="SSF53474">
    <property type="entry name" value="alpha/beta-Hydrolases"/>
    <property type="match status" value="1"/>
</dbReference>
<evidence type="ECO:0000259" key="1">
    <source>
        <dbReference type="Pfam" id="PF07859"/>
    </source>
</evidence>
<dbReference type="Proteomes" id="UP001143548">
    <property type="component" value="Unassembled WGS sequence"/>
</dbReference>
<reference evidence="2" key="1">
    <citation type="submission" date="2022-07" db="EMBL/GenBank/DDBJ databases">
        <title>Taxonomy of Aspergillus series Nigri: significant species reduction supported by multi-species coalescent approaches.</title>
        <authorList>
            <person name="Bian C."/>
            <person name="Kusuya Y."/>
            <person name="Sklenar F."/>
            <person name="D'hooge E."/>
            <person name="Yaguchi T."/>
            <person name="Takahashi H."/>
            <person name="Hubka V."/>
        </authorList>
    </citation>
    <scope>NUCLEOTIDE SEQUENCE</scope>
    <source>
        <strain evidence="2">CBS 733.88</strain>
    </source>
</reference>
<sequence>MVTFTEEWLQLEQSLGARPLLQGSAREIRDHFNSLMTLLAANRAPAGPKVLTVDMTIEGVKCRVYSPISQKKSLPVGVYTHGGGFICGDLDSEDTLCRAISHAVDCIIISVDYRLGPEYKLPVMLEDTLAVYQWAWDNASQLKGDQDAFFSIGGSAGGGLALAVANHYAQQPDTDKYIKGVVALVPLTLHWDNVPAEFQEDYRSYVENATDVPIIDGSSMRTFYGKWERKLNPAKVF</sequence>
<dbReference type="PANTHER" id="PTHR23024:SF166">
    <property type="entry name" value="ALPHA_BETA HYDROLASE FOLD-3 DOMAIN-CONTAINING PROTEIN-RELATED"/>
    <property type="match status" value="1"/>
</dbReference>
<protein>
    <recommendedName>
        <fullName evidence="1">Alpha/beta hydrolase fold-3 domain-containing protein</fullName>
    </recommendedName>
</protein>
<dbReference type="AlphaFoldDB" id="A0A9W6DUP7"/>
<dbReference type="Gene3D" id="3.40.50.1820">
    <property type="entry name" value="alpha/beta hydrolase"/>
    <property type="match status" value="1"/>
</dbReference>
<accession>A0A9W6DUP7</accession>
<dbReference type="PANTHER" id="PTHR23024">
    <property type="entry name" value="ARYLACETAMIDE DEACETYLASE"/>
    <property type="match status" value="1"/>
</dbReference>
<name>A0A9W6DUP7_9EURO</name>
<gene>
    <name evidence="2" type="ORF">AbraCBS73388_005729</name>
</gene>
<organism evidence="2 3">
    <name type="scientific">Aspergillus brasiliensis</name>
    <dbReference type="NCBI Taxonomy" id="319629"/>
    <lineage>
        <taxon>Eukaryota</taxon>
        <taxon>Fungi</taxon>
        <taxon>Dikarya</taxon>
        <taxon>Ascomycota</taxon>
        <taxon>Pezizomycotina</taxon>
        <taxon>Eurotiomycetes</taxon>
        <taxon>Eurotiomycetidae</taxon>
        <taxon>Eurotiales</taxon>
        <taxon>Aspergillaceae</taxon>
        <taxon>Aspergillus</taxon>
        <taxon>Aspergillus subgen. Circumdati</taxon>
    </lineage>
</organism>
<dbReference type="InterPro" id="IPR050466">
    <property type="entry name" value="Carboxylest/Gibb_receptor"/>
</dbReference>
<dbReference type="Pfam" id="PF07859">
    <property type="entry name" value="Abhydrolase_3"/>
    <property type="match status" value="1"/>
</dbReference>
<comment type="caution">
    <text evidence="2">The sequence shown here is derived from an EMBL/GenBank/DDBJ whole genome shotgun (WGS) entry which is preliminary data.</text>
</comment>
<evidence type="ECO:0000313" key="2">
    <source>
        <dbReference type="EMBL" id="GKZ27787.1"/>
    </source>
</evidence>
<dbReference type="InterPro" id="IPR029058">
    <property type="entry name" value="AB_hydrolase_fold"/>
</dbReference>
<feature type="domain" description="Alpha/beta hydrolase fold-3" evidence="1">
    <location>
        <begin position="78"/>
        <end position="219"/>
    </location>
</feature>
<dbReference type="EMBL" id="BROQ01000280">
    <property type="protein sequence ID" value="GKZ27787.1"/>
    <property type="molecule type" value="Genomic_DNA"/>
</dbReference>
<dbReference type="GO" id="GO:0016787">
    <property type="term" value="F:hydrolase activity"/>
    <property type="evidence" value="ECO:0007669"/>
    <property type="project" value="InterPro"/>
</dbReference>
<proteinExistence type="predicted"/>